<dbReference type="InterPro" id="IPR048664">
    <property type="entry name" value="INI1_DNA-bd"/>
</dbReference>
<accession>A0A0C2NAD6</accession>
<reference evidence="2 3" key="1">
    <citation type="journal article" date="2014" name="Genome Biol. Evol.">
        <title>The genome of the myxosporean Thelohanellus kitauei shows adaptations to nutrient acquisition within its fish host.</title>
        <authorList>
            <person name="Yang Y."/>
            <person name="Xiong J."/>
            <person name="Zhou Z."/>
            <person name="Huo F."/>
            <person name="Miao W."/>
            <person name="Ran C."/>
            <person name="Liu Y."/>
            <person name="Zhang J."/>
            <person name="Feng J."/>
            <person name="Wang M."/>
            <person name="Wang M."/>
            <person name="Wang L."/>
            <person name="Yao B."/>
        </authorList>
    </citation>
    <scope>NUCLEOTIDE SEQUENCE [LARGE SCALE GENOMIC DNA]</scope>
    <source>
        <strain evidence="2">Wuqing</strain>
    </source>
</reference>
<evidence type="ECO:0000313" key="3">
    <source>
        <dbReference type="Proteomes" id="UP000031668"/>
    </source>
</evidence>
<keyword evidence="3" id="KW-1185">Reference proteome</keyword>
<sequence>MAGENTGFPSVINLDGQDYMIGSEVGYYLNIPRGEIYRKYPGLKRRQATSEERKKIIELHPCNTYASSSRIFLLKSEEVMDIIKGDDEKYGRLSLSCNFFHIQLS</sequence>
<dbReference type="Proteomes" id="UP000031668">
    <property type="component" value="Unassembled WGS sequence"/>
</dbReference>
<organism evidence="2 3">
    <name type="scientific">Thelohanellus kitauei</name>
    <name type="common">Myxosporean</name>
    <dbReference type="NCBI Taxonomy" id="669202"/>
    <lineage>
        <taxon>Eukaryota</taxon>
        <taxon>Metazoa</taxon>
        <taxon>Cnidaria</taxon>
        <taxon>Myxozoa</taxon>
        <taxon>Myxosporea</taxon>
        <taxon>Bivalvulida</taxon>
        <taxon>Platysporina</taxon>
        <taxon>Myxobolidae</taxon>
        <taxon>Thelohanellus</taxon>
    </lineage>
</organism>
<dbReference type="CDD" id="cd21086">
    <property type="entry name" value="WH_NTD_SMARCB1"/>
    <property type="match status" value="1"/>
</dbReference>
<dbReference type="EMBL" id="JWZT01001940">
    <property type="protein sequence ID" value="KII70887.1"/>
    <property type="molecule type" value="Genomic_DNA"/>
</dbReference>
<proteinExistence type="predicted"/>
<name>A0A0C2NAD6_THEKT</name>
<feature type="domain" description="SWI/SNF Subunit INI1 DNA binding" evidence="1">
    <location>
        <begin position="12"/>
        <end position="87"/>
    </location>
</feature>
<comment type="caution">
    <text evidence="2">The sequence shown here is derived from an EMBL/GenBank/DDBJ whole genome shotgun (WGS) entry which is preliminary data.</text>
</comment>
<protein>
    <submittedName>
        <fullName evidence="2">SWI/SNF-related matrix-associated actin-dependent regulator of chromatin subfamily B member 1</fullName>
    </submittedName>
</protein>
<dbReference type="Pfam" id="PF21459">
    <property type="entry name" value="INI1_DNA-bd"/>
    <property type="match status" value="1"/>
</dbReference>
<dbReference type="AlphaFoldDB" id="A0A0C2NAD6"/>
<dbReference type="OrthoDB" id="515064at2759"/>
<gene>
    <name evidence="2" type="ORF">RF11_04321</name>
</gene>
<evidence type="ECO:0000259" key="1">
    <source>
        <dbReference type="Pfam" id="PF21459"/>
    </source>
</evidence>
<evidence type="ECO:0000313" key="2">
    <source>
        <dbReference type="EMBL" id="KII70887.1"/>
    </source>
</evidence>